<dbReference type="RefSeq" id="WP_090225487.1">
    <property type="nucleotide sequence ID" value="NZ_FNNU01000002.1"/>
</dbReference>
<dbReference type="GO" id="GO:0016989">
    <property type="term" value="F:sigma factor antagonist activity"/>
    <property type="evidence" value="ECO:0007669"/>
    <property type="project" value="TreeGrafter"/>
</dbReference>
<accession>A0A1H2VD54</accession>
<dbReference type="InterPro" id="IPR012373">
    <property type="entry name" value="Ferrdict_sens_TM"/>
</dbReference>
<dbReference type="EMBL" id="FNNU01000002">
    <property type="protein sequence ID" value="SDW65864.1"/>
    <property type="molecule type" value="Genomic_DNA"/>
</dbReference>
<dbReference type="PANTHER" id="PTHR30273">
    <property type="entry name" value="PERIPLASMIC SIGNAL SENSOR AND SIGMA FACTOR ACTIVATOR FECR-RELATED"/>
    <property type="match status" value="1"/>
</dbReference>
<name>A0A1H2VD54_9PSED</name>
<keyword evidence="4" id="KW-1185">Reference proteome</keyword>
<dbReference type="Pfam" id="PF16220">
    <property type="entry name" value="DUF4880"/>
    <property type="match status" value="1"/>
</dbReference>
<dbReference type="Gene3D" id="2.60.120.1440">
    <property type="match status" value="1"/>
</dbReference>
<dbReference type="PANTHER" id="PTHR30273:SF2">
    <property type="entry name" value="PROTEIN FECR"/>
    <property type="match status" value="1"/>
</dbReference>
<evidence type="ECO:0000259" key="1">
    <source>
        <dbReference type="Pfam" id="PF04773"/>
    </source>
</evidence>
<evidence type="ECO:0000259" key="2">
    <source>
        <dbReference type="Pfam" id="PF16220"/>
    </source>
</evidence>
<dbReference type="InterPro" id="IPR006860">
    <property type="entry name" value="FecR"/>
</dbReference>
<reference evidence="4" key="1">
    <citation type="submission" date="2016-10" db="EMBL/GenBank/DDBJ databases">
        <authorList>
            <person name="Varghese N."/>
            <person name="Submissions S."/>
        </authorList>
    </citation>
    <scope>NUCLEOTIDE SEQUENCE [LARGE SCALE GENOMIC DNA]</scope>
    <source>
        <strain evidence="4">NRRL B-59562</strain>
    </source>
</reference>
<evidence type="ECO:0000313" key="3">
    <source>
        <dbReference type="EMBL" id="SDW65864.1"/>
    </source>
</evidence>
<protein>
    <submittedName>
        <fullName evidence="3">FecR family protein</fullName>
    </submittedName>
</protein>
<dbReference type="Proteomes" id="UP000243778">
    <property type="component" value="Unassembled WGS sequence"/>
</dbReference>
<dbReference type="Pfam" id="PF04773">
    <property type="entry name" value="FecR"/>
    <property type="match status" value="1"/>
</dbReference>
<feature type="domain" description="FecR protein" evidence="1">
    <location>
        <begin position="110"/>
        <end position="197"/>
    </location>
</feature>
<proteinExistence type="predicted"/>
<dbReference type="STRING" id="1007099.SAMN05216287_1193"/>
<feature type="domain" description="FecR N-terminal" evidence="2">
    <location>
        <begin position="9"/>
        <end position="50"/>
    </location>
</feature>
<sequence length="313" mass="34273">MSQNFRVLQEAADWFAVLHSGRVGEDERQAWQAWLAHPDHAHAWRKVERLSGQLQRLSSEPGGRAAAGVLRSRGGRRQALKTLGVLCGGGALAWLGGDRLTARGWFASQRSAVGEIRDLRLADGSQLWLNTDSAVDIAFDDAARTLSLYRGEILVDAPTERRPLLLRSAEGVLRSERGARFSLRQLDGETQLSLYAGDFLLRGAGQSAATLLSAGRQWRFSSAGSIASGPLERARQAWASGMLLADDMRLDAFLAELARYRHGYLGCDPRIAGLRVVGAFPLADTERVLDALAGTLPVRVQRRLPWWVSLEPA</sequence>
<dbReference type="InterPro" id="IPR032623">
    <property type="entry name" value="FecR_N"/>
</dbReference>
<gene>
    <name evidence="3" type="ORF">SAMN05216287_1193</name>
</gene>
<dbReference type="OrthoDB" id="1099576at2"/>
<organism evidence="3 4">
    <name type="scientific">Pseudomonas kuykendallii</name>
    <dbReference type="NCBI Taxonomy" id="1007099"/>
    <lineage>
        <taxon>Bacteria</taxon>
        <taxon>Pseudomonadati</taxon>
        <taxon>Pseudomonadota</taxon>
        <taxon>Gammaproteobacteria</taxon>
        <taxon>Pseudomonadales</taxon>
        <taxon>Pseudomonadaceae</taxon>
        <taxon>Pseudomonas</taxon>
    </lineage>
</organism>
<evidence type="ECO:0000313" key="4">
    <source>
        <dbReference type="Proteomes" id="UP000243778"/>
    </source>
</evidence>
<dbReference type="PIRSF" id="PIRSF018266">
    <property type="entry name" value="FecR"/>
    <property type="match status" value="1"/>
</dbReference>
<dbReference type="AlphaFoldDB" id="A0A1H2VD54"/>